<comment type="caution">
    <text evidence="1">The sequence shown here is derived from an EMBL/GenBank/DDBJ whole genome shotgun (WGS) entry which is preliminary data.</text>
</comment>
<dbReference type="EMBL" id="CAJNOK010029510">
    <property type="protein sequence ID" value="CAF1448550.1"/>
    <property type="molecule type" value="Genomic_DNA"/>
</dbReference>
<evidence type="ECO:0000313" key="3">
    <source>
        <dbReference type="Proteomes" id="UP000677228"/>
    </source>
</evidence>
<proteinExistence type="predicted"/>
<evidence type="ECO:0000313" key="2">
    <source>
        <dbReference type="EMBL" id="CAF4243702.1"/>
    </source>
</evidence>
<dbReference type="AlphaFoldDB" id="A0A8S2FFK1"/>
<protein>
    <submittedName>
        <fullName evidence="1">Uncharacterized protein</fullName>
    </submittedName>
</protein>
<dbReference type="EMBL" id="CAJOBA010051342">
    <property type="protein sequence ID" value="CAF4243702.1"/>
    <property type="molecule type" value="Genomic_DNA"/>
</dbReference>
<evidence type="ECO:0000313" key="1">
    <source>
        <dbReference type="EMBL" id="CAF1448550.1"/>
    </source>
</evidence>
<gene>
    <name evidence="1" type="ORF">OVA965_LOCUS34732</name>
    <name evidence="2" type="ORF">TMI583_LOCUS35672</name>
</gene>
<name>A0A8S2FFK1_9BILA</name>
<dbReference type="Proteomes" id="UP000677228">
    <property type="component" value="Unassembled WGS sequence"/>
</dbReference>
<reference evidence="1" key="1">
    <citation type="submission" date="2021-02" db="EMBL/GenBank/DDBJ databases">
        <authorList>
            <person name="Nowell W R."/>
        </authorList>
    </citation>
    <scope>NUCLEOTIDE SEQUENCE</scope>
</reference>
<dbReference type="Proteomes" id="UP000682733">
    <property type="component" value="Unassembled WGS sequence"/>
</dbReference>
<accession>A0A8S2FFK1</accession>
<sequence>MIASTFCNNQKNKNKNMRLKFDDCFENNNNNDNNLLLFLKNQQQQQQSNKVYRTKKCEQQNIAKKKLSLMNTITNSENNYRLKYYRHMNYWSSNKKFWITYENPIFHDVSSYNIFFELMKCLIRNSKYNSGLNGVLRYISDLHGNLKVEQVTKSRSQFLCANEQFLLAADSGRSS</sequence>
<organism evidence="1 3">
    <name type="scientific">Didymodactylos carnosus</name>
    <dbReference type="NCBI Taxonomy" id="1234261"/>
    <lineage>
        <taxon>Eukaryota</taxon>
        <taxon>Metazoa</taxon>
        <taxon>Spiralia</taxon>
        <taxon>Gnathifera</taxon>
        <taxon>Rotifera</taxon>
        <taxon>Eurotatoria</taxon>
        <taxon>Bdelloidea</taxon>
        <taxon>Philodinida</taxon>
        <taxon>Philodinidae</taxon>
        <taxon>Didymodactylos</taxon>
    </lineage>
</organism>